<reference evidence="8 9" key="1">
    <citation type="journal article" date="2014" name="Genome Announc.">
        <title>Draft Genome Sequence of the Antitrypanosomally Active Sponge-Associated Bacterium Actinokineospora sp. Strain EG49.</title>
        <authorList>
            <person name="Harjes J."/>
            <person name="Ryu T."/>
            <person name="Abdelmohsen U.R."/>
            <person name="Moitinho-Silva L."/>
            <person name="Horn H."/>
            <person name="Ravasi T."/>
            <person name="Hentschel U."/>
        </authorList>
    </citation>
    <scope>NUCLEOTIDE SEQUENCE [LARGE SCALE GENOMIC DNA]</scope>
    <source>
        <strain evidence="8 9">EG49</strain>
    </source>
</reference>
<evidence type="ECO:0000256" key="4">
    <source>
        <dbReference type="ARBA" id="ARBA00023136"/>
    </source>
</evidence>
<feature type="domain" description="ABC transporter" evidence="6">
    <location>
        <begin position="327"/>
        <end position="558"/>
    </location>
</feature>
<feature type="transmembrane region" description="Helical" evidence="5">
    <location>
        <begin position="58"/>
        <end position="77"/>
    </location>
</feature>
<accession>W7IVJ3</accession>
<dbReference type="Pfam" id="PF00664">
    <property type="entry name" value="ABC_membrane"/>
    <property type="match status" value="1"/>
</dbReference>
<dbReference type="SUPFAM" id="SSF52540">
    <property type="entry name" value="P-loop containing nucleoside triphosphate hydrolases"/>
    <property type="match status" value="1"/>
</dbReference>
<comment type="caution">
    <text evidence="8">The sequence shown here is derived from an EMBL/GenBank/DDBJ whole genome shotgun (WGS) entry which is preliminary data.</text>
</comment>
<dbReference type="GO" id="GO:0016887">
    <property type="term" value="F:ATP hydrolysis activity"/>
    <property type="evidence" value="ECO:0007669"/>
    <property type="project" value="InterPro"/>
</dbReference>
<keyword evidence="4 5" id="KW-0472">Membrane</keyword>
<dbReference type="Pfam" id="PF00005">
    <property type="entry name" value="ABC_tran"/>
    <property type="match status" value="1"/>
</dbReference>
<dbReference type="InterPro" id="IPR027417">
    <property type="entry name" value="P-loop_NTPase"/>
</dbReference>
<evidence type="ECO:0000256" key="3">
    <source>
        <dbReference type="ARBA" id="ARBA00022989"/>
    </source>
</evidence>
<feature type="transmembrane region" description="Helical" evidence="5">
    <location>
        <begin position="130"/>
        <end position="152"/>
    </location>
</feature>
<dbReference type="InterPro" id="IPR003439">
    <property type="entry name" value="ABC_transporter-like_ATP-bd"/>
</dbReference>
<gene>
    <name evidence="8" type="ORF">UO65_3908</name>
</gene>
<feature type="transmembrane region" description="Helical" evidence="5">
    <location>
        <begin position="238"/>
        <end position="259"/>
    </location>
</feature>
<evidence type="ECO:0000259" key="7">
    <source>
        <dbReference type="PROSITE" id="PS50929"/>
    </source>
</evidence>
<dbReference type="InterPro" id="IPR036640">
    <property type="entry name" value="ABC1_TM_sf"/>
</dbReference>
<dbReference type="PANTHER" id="PTHR43394:SF1">
    <property type="entry name" value="ATP-BINDING CASSETTE SUB-FAMILY B MEMBER 10, MITOCHONDRIAL"/>
    <property type="match status" value="1"/>
</dbReference>
<evidence type="ECO:0000259" key="6">
    <source>
        <dbReference type="PROSITE" id="PS50893"/>
    </source>
</evidence>
<dbReference type="SUPFAM" id="SSF90123">
    <property type="entry name" value="ABC transporter transmembrane region"/>
    <property type="match status" value="1"/>
</dbReference>
<dbReference type="GO" id="GO:0015421">
    <property type="term" value="F:ABC-type oligopeptide transporter activity"/>
    <property type="evidence" value="ECO:0007669"/>
    <property type="project" value="TreeGrafter"/>
</dbReference>
<keyword evidence="3 5" id="KW-1133">Transmembrane helix</keyword>
<dbReference type="InterPro" id="IPR011527">
    <property type="entry name" value="ABC1_TM_dom"/>
</dbReference>
<dbReference type="Proteomes" id="UP000019277">
    <property type="component" value="Unassembled WGS sequence"/>
</dbReference>
<dbReference type="PROSITE" id="PS50893">
    <property type="entry name" value="ABC_TRANSPORTER_2"/>
    <property type="match status" value="1"/>
</dbReference>
<comment type="subcellular location">
    <subcellularLocation>
        <location evidence="1">Cell membrane</location>
        <topology evidence="1">Multi-pass membrane protein</topology>
    </subcellularLocation>
</comment>
<dbReference type="GO" id="GO:0005524">
    <property type="term" value="F:ATP binding"/>
    <property type="evidence" value="ECO:0007669"/>
    <property type="project" value="InterPro"/>
</dbReference>
<keyword evidence="9" id="KW-1185">Reference proteome</keyword>
<organism evidence="8 9">
    <name type="scientific">Actinokineospora spheciospongiae</name>
    <dbReference type="NCBI Taxonomy" id="909613"/>
    <lineage>
        <taxon>Bacteria</taxon>
        <taxon>Bacillati</taxon>
        <taxon>Actinomycetota</taxon>
        <taxon>Actinomycetes</taxon>
        <taxon>Pseudonocardiales</taxon>
        <taxon>Pseudonocardiaceae</taxon>
        <taxon>Actinokineospora</taxon>
    </lineage>
</organism>
<dbReference type="Gene3D" id="1.20.1560.10">
    <property type="entry name" value="ABC transporter type 1, transmembrane domain"/>
    <property type="match status" value="1"/>
</dbReference>
<sequence>MLTGRAVLRRSMRAQRGRILAAAALFTGYQAGEAAVPILIGVVIDRAVATGDAGALPVWLGLLAAAFAGLSLCWRFGMRVGTLAGVRADRELRLAVAARALDARGGGALLPGEAVSVATADARRTATVNFLVPHGIAAAVGITVAGAALLAFSVPLGLLILLGTPPLLLVVRLLSAPLERRGAAQQERAAQAAGVAADLVRGVRVVKGIGAEAAAMARYRRTSRESLDATLHTTRAEAGYSGAVIVVNGLFLALVALVGGRLAASGEITVGQLVSAVGLAQFLLAPLGTFGEITAALAAGRASAARIAGVLAAPAAVTGGDDEVTGPVSGELVLTGVRGPGLSGVDIRVAAGESVGVVVTDPAAATALLRYLNREADPESGHIGLDGVGFGSLDPAALRAAVLVSPHDADLFEGSVEENLSVRASPTADLARVAPATRVDQVAEALPAGLASAVTERGRSLSGGQRQRVALARALLADPPVLVLHDPTTAVDAVTEAGIAAGLRELRAGRTTVLLTSSPALLAEVDRVVFVDRGSVVATGTHARLMAQNPGYREAVLT</sequence>
<evidence type="ECO:0000313" key="8">
    <source>
        <dbReference type="EMBL" id="EWC60767.1"/>
    </source>
</evidence>
<evidence type="ECO:0000256" key="2">
    <source>
        <dbReference type="ARBA" id="ARBA00022692"/>
    </source>
</evidence>
<proteinExistence type="predicted"/>
<dbReference type="STRING" id="909613.UO65_3908"/>
<dbReference type="eggNOG" id="COG1132">
    <property type="taxonomic scope" value="Bacteria"/>
</dbReference>
<dbReference type="InterPro" id="IPR039421">
    <property type="entry name" value="Type_1_exporter"/>
</dbReference>
<dbReference type="PROSITE" id="PS50929">
    <property type="entry name" value="ABC_TM1F"/>
    <property type="match status" value="1"/>
</dbReference>
<dbReference type="Gene3D" id="3.40.50.300">
    <property type="entry name" value="P-loop containing nucleotide triphosphate hydrolases"/>
    <property type="match status" value="1"/>
</dbReference>
<feature type="domain" description="ABC transmembrane type-1" evidence="7">
    <location>
        <begin position="20"/>
        <end position="299"/>
    </location>
</feature>
<evidence type="ECO:0000256" key="1">
    <source>
        <dbReference type="ARBA" id="ARBA00004651"/>
    </source>
</evidence>
<evidence type="ECO:0000313" key="9">
    <source>
        <dbReference type="Proteomes" id="UP000019277"/>
    </source>
</evidence>
<dbReference type="GO" id="GO:0005886">
    <property type="term" value="C:plasma membrane"/>
    <property type="evidence" value="ECO:0007669"/>
    <property type="project" value="UniProtKB-SubCell"/>
</dbReference>
<dbReference type="CDD" id="cd07346">
    <property type="entry name" value="ABC_6TM_exporters"/>
    <property type="match status" value="1"/>
</dbReference>
<keyword evidence="2 5" id="KW-0812">Transmembrane</keyword>
<dbReference type="PATRIC" id="fig|909613.9.peg.3909"/>
<feature type="transmembrane region" description="Helical" evidence="5">
    <location>
        <begin position="158"/>
        <end position="178"/>
    </location>
</feature>
<dbReference type="EMBL" id="AYXG01000145">
    <property type="protein sequence ID" value="EWC60767.1"/>
    <property type="molecule type" value="Genomic_DNA"/>
</dbReference>
<name>W7IVJ3_9PSEU</name>
<dbReference type="InterPro" id="IPR017871">
    <property type="entry name" value="ABC_transporter-like_CS"/>
</dbReference>
<evidence type="ECO:0000256" key="5">
    <source>
        <dbReference type="SAM" id="Phobius"/>
    </source>
</evidence>
<protein>
    <submittedName>
        <fullName evidence="8">Bifunctional ABC transporter</fullName>
    </submittedName>
</protein>
<dbReference type="PANTHER" id="PTHR43394">
    <property type="entry name" value="ATP-DEPENDENT PERMEASE MDL1, MITOCHONDRIAL"/>
    <property type="match status" value="1"/>
</dbReference>
<dbReference type="AlphaFoldDB" id="W7IVJ3"/>
<dbReference type="PROSITE" id="PS00211">
    <property type="entry name" value="ABC_TRANSPORTER_1"/>
    <property type="match status" value="1"/>
</dbReference>